<evidence type="ECO:0000313" key="2">
    <source>
        <dbReference type="Proteomes" id="UP001141253"/>
    </source>
</evidence>
<reference evidence="1" key="2">
    <citation type="journal article" date="2023" name="Int. J. Mol. Sci.">
        <title>De Novo Assembly and Annotation of 11 Diverse Shrub Willow (Salix) Genomes Reveals Novel Gene Organization in Sex-Linked Regions.</title>
        <authorList>
            <person name="Hyden B."/>
            <person name="Feng K."/>
            <person name="Yates T.B."/>
            <person name="Jawdy S."/>
            <person name="Cereghino C."/>
            <person name="Smart L.B."/>
            <person name="Muchero W."/>
        </authorList>
    </citation>
    <scope>NUCLEOTIDE SEQUENCE</scope>
    <source>
        <tissue evidence="1">Shoot tip</tissue>
    </source>
</reference>
<keyword evidence="2" id="KW-1185">Reference proteome</keyword>
<accession>A0ABQ9CAK1</accession>
<organism evidence="1 2">
    <name type="scientific">Salix suchowensis</name>
    <dbReference type="NCBI Taxonomy" id="1278906"/>
    <lineage>
        <taxon>Eukaryota</taxon>
        <taxon>Viridiplantae</taxon>
        <taxon>Streptophyta</taxon>
        <taxon>Embryophyta</taxon>
        <taxon>Tracheophyta</taxon>
        <taxon>Spermatophyta</taxon>
        <taxon>Magnoliopsida</taxon>
        <taxon>eudicotyledons</taxon>
        <taxon>Gunneridae</taxon>
        <taxon>Pentapetalae</taxon>
        <taxon>rosids</taxon>
        <taxon>fabids</taxon>
        <taxon>Malpighiales</taxon>
        <taxon>Salicaceae</taxon>
        <taxon>Saliceae</taxon>
        <taxon>Salix</taxon>
    </lineage>
</organism>
<sequence>MSYMLVMDLIPGLVFRFQVLYCCAYKIFTFLHPFIESNQVAPSLNSSYCYILHNDSSVFTGNLTTSEDQELMERQLDLIKPNTQSKPQKEEYNSFPFLPWVCYCKNLRSSAGNLKTYLSAVEFREKFGMAKDLFLQLPAVEIAEDKLGFSRI</sequence>
<evidence type="ECO:0000313" key="1">
    <source>
        <dbReference type="EMBL" id="KAJ6396014.1"/>
    </source>
</evidence>
<dbReference type="Proteomes" id="UP001141253">
    <property type="component" value="Chromosome 4"/>
</dbReference>
<dbReference type="EMBL" id="JAPFFI010000004">
    <property type="protein sequence ID" value="KAJ6396014.1"/>
    <property type="molecule type" value="Genomic_DNA"/>
</dbReference>
<protein>
    <submittedName>
        <fullName evidence="1">Uncharacterized protein</fullName>
    </submittedName>
</protein>
<gene>
    <name evidence="1" type="ORF">OIU77_021122</name>
</gene>
<reference evidence="1" key="1">
    <citation type="submission" date="2022-10" db="EMBL/GenBank/DDBJ databases">
        <authorList>
            <person name="Hyden B.L."/>
            <person name="Feng K."/>
            <person name="Yates T."/>
            <person name="Jawdy S."/>
            <person name="Smart L.B."/>
            <person name="Muchero W."/>
        </authorList>
    </citation>
    <scope>NUCLEOTIDE SEQUENCE</scope>
    <source>
        <tissue evidence="1">Shoot tip</tissue>
    </source>
</reference>
<comment type="caution">
    <text evidence="1">The sequence shown here is derived from an EMBL/GenBank/DDBJ whole genome shotgun (WGS) entry which is preliminary data.</text>
</comment>
<name>A0ABQ9CAK1_9ROSI</name>
<proteinExistence type="predicted"/>